<name>A0A410H4M6_9GAMM</name>
<organism evidence="4 5">
    <name type="scientific">Hydrogenovibrio thermophilus</name>
    <dbReference type="NCBI Taxonomy" id="265883"/>
    <lineage>
        <taxon>Bacteria</taxon>
        <taxon>Pseudomonadati</taxon>
        <taxon>Pseudomonadota</taxon>
        <taxon>Gammaproteobacteria</taxon>
        <taxon>Thiotrichales</taxon>
        <taxon>Piscirickettsiaceae</taxon>
        <taxon>Hydrogenovibrio</taxon>
    </lineage>
</organism>
<dbReference type="RefSeq" id="WP_128385223.1">
    <property type="nucleotide sequence ID" value="NZ_CP035033.1"/>
</dbReference>
<dbReference type="Proteomes" id="UP000285478">
    <property type="component" value="Chromosome"/>
</dbReference>
<evidence type="ECO:0000313" key="5">
    <source>
        <dbReference type="Proteomes" id="UP000285478"/>
    </source>
</evidence>
<evidence type="ECO:0000313" key="4">
    <source>
        <dbReference type="EMBL" id="QAB15888.1"/>
    </source>
</evidence>
<feature type="domain" description="ATP-grasp" evidence="3">
    <location>
        <begin position="110"/>
        <end position="293"/>
    </location>
</feature>
<dbReference type="Pfam" id="PF08443">
    <property type="entry name" value="RimK"/>
    <property type="match status" value="1"/>
</dbReference>
<sequence>MIKDDLKIAVVGIPGKWSTEVLADEIEAQTGFRWVIDIEKVVADLSEPSVRYEGRCLCQLDGIIIKKISQTYSPTVIDRLEILRFVEKCGVQIFSKPQEIIRLVDRMSCTVSLAKADIPMPPTIITEDLDAAFDHVEKFGEAILKPLFSTKARGMEVLCCDDGKKAVKQRLKDYYDKQGFFYLQKKLALPGKDMGLVFLGGEYRGAYARVSGSDSWNTTIHSGGKYAEAQPSDDIIDMAYRAQSQFDLSYTTVDIAETEDGPVCFEVSAFGGFKGAHEGLGLNMAKEYADYVIRTLSTAS</sequence>
<dbReference type="EMBL" id="CP035033">
    <property type="protein sequence ID" value="QAB15888.1"/>
    <property type="molecule type" value="Genomic_DNA"/>
</dbReference>
<dbReference type="GO" id="GO:0016879">
    <property type="term" value="F:ligase activity, forming carbon-nitrogen bonds"/>
    <property type="evidence" value="ECO:0007669"/>
    <property type="project" value="TreeGrafter"/>
</dbReference>
<keyword evidence="2" id="KW-0547">Nucleotide-binding</keyword>
<evidence type="ECO:0000259" key="3">
    <source>
        <dbReference type="PROSITE" id="PS50975"/>
    </source>
</evidence>
<dbReference type="InterPro" id="IPR027592">
    <property type="entry name" value="ATP-grasp_GAK"/>
</dbReference>
<keyword evidence="2" id="KW-0067">ATP-binding</keyword>
<evidence type="ECO:0000256" key="1">
    <source>
        <dbReference type="ARBA" id="ARBA00023211"/>
    </source>
</evidence>
<dbReference type="Gene3D" id="3.40.50.20">
    <property type="match status" value="1"/>
</dbReference>
<dbReference type="KEGG" id="htr:EPV75_09480"/>
<dbReference type="GO" id="GO:0046872">
    <property type="term" value="F:metal ion binding"/>
    <property type="evidence" value="ECO:0007669"/>
    <property type="project" value="InterPro"/>
</dbReference>
<dbReference type="SUPFAM" id="SSF56059">
    <property type="entry name" value="Glutathione synthetase ATP-binding domain-like"/>
    <property type="match status" value="1"/>
</dbReference>
<protein>
    <submittedName>
        <fullName evidence="4">GAK system ATP-grasp enzyme</fullName>
    </submittedName>
</protein>
<dbReference type="Gene3D" id="3.30.470.20">
    <property type="entry name" value="ATP-grasp fold, B domain"/>
    <property type="match status" value="1"/>
</dbReference>
<evidence type="ECO:0000256" key="2">
    <source>
        <dbReference type="PROSITE-ProRule" id="PRU00409"/>
    </source>
</evidence>
<proteinExistence type="predicted"/>
<dbReference type="PANTHER" id="PTHR21621:SF0">
    <property type="entry name" value="BETA-CITRYLGLUTAMATE SYNTHASE B-RELATED"/>
    <property type="match status" value="1"/>
</dbReference>
<dbReference type="InterPro" id="IPR011761">
    <property type="entry name" value="ATP-grasp"/>
</dbReference>
<dbReference type="PANTHER" id="PTHR21621">
    <property type="entry name" value="RIBOSOMAL PROTEIN S6 MODIFICATION PROTEIN"/>
    <property type="match status" value="1"/>
</dbReference>
<dbReference type="InterPro" id="IPR013651">
    <property type="entry name" value="ATP-grasp_RimK-type"/>
</dbReference>
<reference evidence="4 5" key="1">
    <citation type="journal article" date="2018" name="Environ. Microbiol.">
        <title>Genomes of ubiquitous marine and hypersaline Hydrogenovibrio, Thiomicrorhabdus and Thiomicrospira spp. encode a diversity of mechanisms to sustain chemolithoautotrophy in heterogeneous environments.</title>
        <authorList>
            <person name="Scott K.M."/>
            <person name="Williams J."/>
            <person name="Porter C.M.B."/>
            <person name="Russel S."/>
            <person name="Harmer T.L."/>
            <person name="Paul J.H."/>
            <person name="Antonen K.M."/>
            <person name="Bridges M.K."/>
            <person name="Camper G.J."/>
            <person name="Campla C.K."/>
            <person name="Casella L.G."/>
            <person name="Chase E."/>
            <person name="Conrad J.W."/>
            <person name="Cruz M.C."/>
            <person name="Dunlap D.S."/>
            <person name="Duran L."/>
            <person name="Fahsbender E.M."/>
            <person name="Goldsmith D.B."/>
            <person name="Keeley R.F."/>
            <person name="Kondoff M.R."/>
            <person name="Kussy B.I."/>
            <person name="Lane M.K."/>
            <person name="Lawler S."/>
            <person name="Leigh B.A."/>
            <person name="Lewis C."/>
            <person name="Lostal L.M."/>
            <person name="Marking D."/>
            <person name="Mancera P.A."/>
            <person name="McClenthan E.C."/>
            <person name="McIntyre E.A."/>
            <person name="Mine J.A."/>
            <person name="Modi S."/>
            <person name="Moore B.D."/>
            <person name="Morgan W.A."/>
            <person name="Nelson K.M."/>
            <person name="Nguyen K.N."/>
            <person name="Ogburn N."/>
            <person name="Parrino D.G."/>
            <person name="Pedapudi A.D."/>
            <person name="Pelham R.P."/>
            <person name="Preece A.M."/>
            <person name="Rampersad E.A."/>
            <person name="Richardson J.C."/>
            <person name="Rodgers C.M."/>
            <person name="Schaffer B.L."/>
            <person name="Sheridan N.E."/>
            <person name="Solone M.R."/>
            <person name="Staley Z.R."/>
            <person name="Tabuchi M."/>
            <person name="Waide R.J."/>
            <person name="Wanjugi P.W."/>
            <person name="Young S."/>
            <person name="Clum A."/>
            <person name="Daum C."/>
            <person name="Huntemann M."/>
            <person name="Ivanova N."/>
            <person name="Kyrpides N."/>
            <person name="Mikhailova N."/>
            <person name="Palaniappan K."/>
            <person name="Pillay M."/>
            <person name="Reddy T.B.K."/>
            <person name="Shapiro N."/>
            <person name="Stamatis D."/>
            <person name="Varghese N."/>
            <person name="Woyke T."/>
            <person name="Boden R."/>
            <person name="Freyermuth S.K."/>
            <person name="Kerfeld C.A."/>
        </authorList>
    </citation>
    <scope>NUCLEOTIDE SEQUENCE [LARGE SCALE GENOMIC DNA]</scope>
    <source>
        <strain evidence="4 5">JR-2</strain>
    </source>
</reference>
<keyword evidence="1" id="KW-0464">Manganese</keyword>
<dbReference type="AlphaFoldDB" id="A0A410H4M6"/>
<dbReference type="PROSITE" id="PS50975">
    <property type="entry name" value="ATP_GRASP"/>
    <property type="match status" value="1"/>
</dbReference>
<keyword evidence="5" id="KW-1185">Reference proteome</keyword>
<accession>A0A410H4M6</accession>
<gene>
    <name evidence="4" type="ORF">EPV75_09480</name>
</gene>
<dbReference type="GO" id="GO:0005737">
    <property type="term" value="C:cytoplasm"/>
    <property type="evidence" value="ECO:0007669"/>
    <property type="project" value="TreeGrafter"/>
</dbReference>
<dbReference type="NCBIfam" id="TIGR04356">
    <property type="entry name" value="grasp_GAK"/>
    <property type="match status" value="1"/>
</dbReference>
<dbReference type="GO" id="GO:0005524">
    <property type="term" value="F:ATP binding"/>
    <property type="evidence" value="ECO:0007669"/>
    <property type="project" value="UniProtKB-UniRule"/>
</dbReference>